<dbReference type="PROSITE" id="PS50041">
    <property type="entry name" value="C_TYPE_LECTIN_2"/>
    <property type="match status" value="1"/>
</dbReference>
<evidence type="ECO:0000313" key="3">
    <source>
        <dbReference type="RefSeq" id="XP_055861716.1"/>
    </source>
</evidence>
<evidence type="ECO:0000259" key="1">
    <source>
        <dbReference type="PROSITE" id="PS50041"/>
    </source>
</evidence>
<dbReference type="GeneID" id="129922002"/>
<dbReference type="OrthoDB" id="10635634at2759"/>
<name>A0A9W2YFW6_BIOGL</name>
<organism evidence="2 3">
    <name type="scientific">Biomphalaria glabrata</name>
    <name type="common">Bloodfluke planorb</name>
    <name type="synonym">Freshwater snail</name>
    <dbReference type="NCBI Taxonomy" id="6526"/>
    <lineage>
        <taxon>Eukaryota</taxon>
        <taxon>Metazoa</taxon>
        <taxon>Spiralia</taxon>
        <taxon>Lophotrochozoa</taxon>
        <taxon>Mollusca</taxon>
        <taxon>Gastropoda</taxon>
        <taxon>Heterobranchia</taxon>
        <taxon>Euthyneura</taxon>
        <taxon>Panpulmonata</taxon>
        <taxon>Hygrophila</taxon>
        <taxon>Lymnaeoidea</taxon>
        <taxon>Planorbidae</taxon>
        <taxon>Biomphalaria</taxon>
    </lineage>
</organism>
<dbReference type="RefSeq" id="XP_055861716.1">
    <property type="nucleotide sequence ID" value="XM_056005741.1"/>
</dbReference>
<dbReference type="AlphaFoldDB" id="A0A9W2YFW6"/>
<evidence type="ECO:0000313" key="2">
    <source>
        <dbReference type="Proteomes" id="UP001165740"/>
    </source>
</evidence>
<protein>
    <submittedName>
        <fullName evidence="3">Uncharacterized protein LOC129922002</fullName>
    </submittedName>
</protein>
<gene>
    <name evidence="3" type="primary">LOC129922002</name>
</gene>
<keyword evidence="2" id="KW-1185">Reference proteome</keyword>
<dbReference type="SUPFAM" id="SSF56436">
    <property type="entry name" value="C-type lectin-like"/>
    <property type="match status" value="1"/>
</dbReference>
<feature type="domain" description="C-type lectin" evidence="1">
    <location>
        <begin position="129"/>
        <end position="226"/>
    </location>
</feature>
<sequence>MTIQPINISYTCRSVLECTSRCLKLNDTCQAFLFDLKKSKCLLGSYVITSGTPRNINEHVFCIQQSGISTQATTQTTAQTTSTAQTPTQTTQGLKGCRSNFTYSTNTSTCLWFSGDPGKSASYAHRDLAALNCQAKGAHLVTTKTLAKLKYLEATYDTIFWVGLRYDSTSQVYVWDEDGSSLTIETHNNIFSSSSYQPSSSECVYYTTFYLIDETSCDNDSTYICEHQPI</sequence>
<reference evidence="3" key="1">
    <citation type="submission" date="2025-08" db="UniProtKB">
        <authorList>
            <consortium name="RefSeq"/>
        </authorList>
    </citation>
    <scope>IDENTIFICATION</scope>
</reference>
<dbReference type="SMART" id="SM00034">
    <property type="entry name" value="CLECT"/>
    <property type="match status" value="1"/>
</dbReference>
<proteinExistence type="predicted"/>
<accession>A0A9W2YFW6</accession>
<dbReference type="SUPFAM" id="SSF57414">
    <property type="entry name" value="Hairpin loop containing domain-like"/>
    <property type="match status" value="1"/>
</dbReference>
<dbReference type="InterPro" id="IPR016186">
    <property type="entry name" value="C-type_lectin-like/link_sf"/>
</dbReference>
<dbReference type="Gene3D" id="3.10.100.10">
    <property type="entry name" value="Mannose-Binding Protein A, subunit A"/>
    <property type="match status" value="1"/>
</dbReference>
<dbReference type="InterPro" id="IPR016187">
    <property type="entry name" value="CTDL_fold"/>
</dbReference>
<dbReference type="Pfam" id="PF00059">
    <property type="entry name" value="Lectin_C"/>
    <property type="match status" value="1"/>
</dbReference>
<dbReference type="InterPro" id="IPR001304">
    <property type="entry name" value="C-type_lectin-like"/>
</dbReference>
<dbReference type="Proteomes" id="UP001165740">
    <property type="component" value="Chromosome 12"/>
</dbReference>